<proteinExistence type="predicted"/>
<dbReference type="AlphaFoldDB" id="A0A3E2MY06"/>
<organism evidence="1 2">
    <name type="scientific">Mycobacterium marinum</name>
    <dbReference type="NCBI Taxonomy" id="1781"/>
    <lineage>
        <taxon>Bacteria</taxon>
        <taxon>Bacillati</taxon>
        <taxon>Actinomycetota</taxon>
        <taxon>Actinomycetes</taxon>
        <taxon>Mycobacteriales</taxon>
        <taxon>Mycobacteriaceae</taxon>
        <taxon>Mycobacterium</taxon>
        <taxon>Mycobacterium ulcerans group</taxon>
    </lineage>
</organism>
<evidence type="ECO:0000313" key="1">
    <source>
        <dbReference type="EMBL" id="RFZ43199.1"/>
    </source>
</evidence>
<protein>
    <submittedName>
        <fullName evidence="1">Uncharacterized protein</fullName>
    </submittedName>
</protein>
<comment type="caution">
    <text evidence="1">The sequence shown here is derived from an EMBL/GenBank/DDBJ whole genome shotgun (WGS) entry which is preliminary data.</text>
</comment>
<name>A0A3E2MY06_MYCMR</name>
<accession>A0A3E2MY06</accession>
<dbReference type="Proteomes" id="UP000257451">
    <property type="component" value="Unassembled WGS sequence"/>
</dbReference>
<dbReference type="RefSeq" id="WP_153244868.1">
    <property type="nucleotide sequence ID" value="NZ_BQLA01000137.1"/>
</dbReference>
<reference evidence="1 2" key="1">
    <citation type="journal article" date="2018" name="Sci. Rep.">
        <title>Extensive genomic diversity among Mycobacterium marinum strains revealed by whole genome sequencing.</title>
        <authorList>
            <person name="Das S."/>
            <person name="Pettersson B.M."/>
            <person name="Behra P.R."/>
            <person name="Mallick A."/>
            <person name="Cheramie M."/>
            <person name="Ramesh M."/>
            <person name="Shirreff L."/>
            <person name="DuCote T."/>
            <person name="Dasgupta S."/>
            <person name="Ennis D.G."/>
            <person name="Kirsebom L.A."/>
        </authorList>
    </citation>
    <scope>NUCLEOTIDE SEQUENCE [LARGE SCALE GENOMIC DNA]</scope>
    <source>
        <strain evidence="1 2">Davis1</strain>
    </source>
</reference>
<sequence>MMNMNTFGVGVAAAVWYPAARHATRTAIPAAAGKHRVAAATDSSVDRSPT</sequence>
<gene>
    <name evidence="1" type="ORF">DAVIS_01946</name>
</gene>
<evidence type="ECO:0000313" key="2">
    <source>
        <dbReference type="Proteomes" id="UP000257451"/>
    </source>
</evidence>
<dbReference type="EMBL" id="PEDF01000052">
    <property type="protein sequence ID" value="RFZ43199.1"/>
    <property type="molecule type" value="Genomic_DNA"/>
</dbReference>